<dbReference type="AlphaFoldDB" id="A0A061RVJ5"/>
<dbReference type="SUPFAM" id="SSF47364">
    <property type="entry name" value="Domain of the SRP/SRP receptor G-proteins"/>
    <property type="match status" value="1"/>
</dbReference>
<dbReference type="GO" id="GO:0016020">
    <property type="term" value="C:membrane"/>
    <property type="evidence" value="ECO:0007669"/>
    <property type="project" value="UniProtKB-SubCell"/>
</dbReference>
<dbReference type="InterPro" id="IPR036225">
    <property type="entry name" value="SRP/SRP_N"/>
</dbReference>
<gene>
    <name evidence="8" type="primary">FTSY</name>
    <name evidence="8" type="ORF">TSPGSL018_18960</name>
</gene>
<sequence length="371" mass="39850">MPVPSAPISVASPPSKLSWGKSFAHSKLTQLKSPRNLSAVVAAARSGNVVQRLGRVLKEKAEADLDRIFKGTNKTRQRLGVVEELFTYWNLEEYEENLEELEDALISADFGPKTALKVVEIVRERVMDGEIKSGGDMRAALKQSIREIFDARGGETELQLGVSRPSVVLVLGVNGGGKTTTVGKLAHKFGQEDLRVLVAPGDTFRAAAAEQLAEWANRSGALMGAFEEGAPPEDVLSRSVSEAVTDEGVDVVICDTSGRLHNNFKLMDELVRCRKSVAEACGGAPHEVLLVLDGTTGLNMVNQAREFTDAVSVTGIVLTKLDGTARGGAVVSVVDELGIPVKFVGLGETVDDLHPFDSEWFVEALFPKAQD</sequence>
<evidence type="ECO:0000256" key="1">
    <source>
        <dbReference type="ARBA" id="ARBA00004170"/>
    </source>
</evidence>
<evidence type="ECO:0000256" key="2">
    <source>
        <dbReference type="ARBA" id="ARBA00008531"/>
    </source>
</evidence>
<dbReference type="GO" id="GO:0005737">
    <property type="term" value="C:cytoplasm"/>
    <property type="evidence" value="ECO:0007669"/>
    <property type="project" value="UniProtKB-ARBA"/>
</dbReference>
<dbReference type="SUPFAM" id="SSF52540">
    <property type="entry name" value="P-loop containing nucleoside triphosphate hydrolases"/>
    <property type="match status" value="1"/>
</dbReference>
<reference evidence="8" key="1">
    <citation type="submission" date="2014-05" db="EMBL/GenBank/DDBJ databases">
        <title>The transcriptome of the halophilic microalga Tetraselmis sp. GSL018 isolated from the Great Salt Lake, Utah.</title>
        <authorList>
            <person name="Jinkerson R.E."/>
            <person name="D'Adamo S."/>
            <person name="Posewitz M.C."/>
        </authorList>
    </citation>
    <scope>NUCLEOTIDE SEQUENCE</scope>
    <source>
        <strain evidence="8">GSL018</strain>
    </source>
</reference>
<dbReference type="InterPro" id="IPR000897">
    <property type="entry name" value="SRP54_GTPase_dom"/>
</dbReference>
<dbReference type="SMART" id="SM00382">
    <property type="entry name" value="AAA"/>
    <property type="match status" value="1"/>
</dbReference>
<dbReference type="Gene3D" id="3.40.50.300">
    <property type="entry name" value="P-loop containing nucleotide triphosphate hydrolases"/>
    <property type="match status" value="1"/>
</dbReference>
<dbReference type="FunFam" id="3.40.50.300:FF:000053">
    <property type="entry name" value="Signal recognition particle receptor FtsY"/>
    <property type="match status" value="1"/>
</dbReference>
<keyword evidence="5" id="KW-0472">Membrane</keyword>
<dbReference type="InterPro" id="IPR003593">
    <property type="entry name" value="AAA+_ATPase"/>
</dbReference>
<dbReference type="PROSITE" id="PS00300">
    <property type="entry name" value="SRP54"/>
    <property type="match status" value="1"/>
</dbReference>
<dbReference type="GO" id="GO:0005525">
    <property type="term" value="F:GTP binding"/>
    <property type="evidence" value="ECO:0007669"/>
    <property type="project" value="UniProtKB-KW"/>
</dbReference>
<dbReference type="Pfam" id="PF00448">
    <property type="entry name" value="SRP54"/>
    <property type="match status" value="1"/>
</dbReference>
<dbReference type="Pfam" id="PF02881">
    <property type="entry name" value="SRP54_N"/>
    <property type="match status" value="1"/>
</dbReference>
<evidence type="ECO:0000259" key="7">
    <source>
        <dbReference type="PROSITE" id="PS00300"/>
    </source>
</evidence>
<name>A0A061RVJ5_9CHLO</name>
<dbReference type="GO" id="GO:0005047">
    <property type="term" value="F:signal recognition particle binding"/>
    <property type="evidence" value="ECO:0007669"/>
    <property type="project" value="TreeGrafter"/>
</dbReference>
<keyword evidence="3" id="KW-0547">Nucleotide-binding</keyword>
<dbReference type="EMBL" id="GBEZ01008649">
    <property type="protein sequence ID" value="JAC76902.1"/>
    <property type="molecule type" value="Transcribed_RNA"/>
</dbReference>
<keyword evidence="4" id="KW-0342">GTP-binding</keyword>
<evidence type="ECO:0000256" key="3">
    <source>
        <dbReference type="ARBA" id="ARBA00022741"/>
    </source>
</evidence>
<dbReference type="GO" id="GO:0006614">
    <property type="term" value="P:SRP-dependent cotranslational protein targeting to membrane"/>
    <property type="evidence" value="ECO:0007669"/>
    <property type="project" value="InterPro"/>
</dbReference>
<dbReference type="CDD" id="cd17874">
    <property type="entry name" value="FtsY"/>
    <property type="match status" value="1"/>
</dbReference>
<dbReference type="GO" id="GO:0003924">
    <property type="term" value="F:GTPase activity"/>
    <property type="evidence" value="ECO:0007669"/>
    <property type="project" value="TreeGrafter"/>
</dbReference>
<dbReference type="InterPro" id="IPR042101">
    <property type="entry name" value="SRP54_N_sf"/>
</dbReference>
<proteinExistence type="inferred from homology"/>
<accession>A0A061RVJ5</accession>
<evidence type="ECO:0000256" key="5">
    <source>
        <dbReference type="ARBA" id="ARBA00023136"/>
    </source>
</evidence>
<dbReference type="Gene3D" id="1.20.120.140">
    <property type="entry name" value="Signal recognition particle SRP54, nucleotide-binding domain"/>
    <property type="match status" value="1"/>
</dbReference>
<comment type="similarity">
    <text evidence="2">Belongs to the GTP-binding SRP family.</text>
</comment>
<protein>
    <submittedName>
        <fullName evidence="8">Fused signal recognition particle receptor</fullName>
    </submittedName>
</protein>
<dbReference type="SMART" id="SM00963">
    <property type="entry name" value="SRP54_N"/>
    <property type="match status" value="1"/>
</dbReference>
<evidence type="ECO:0000256" key="6">
    <source>
        <dbReference type="ARBA" id="ARBA00023170"/>
    </source>
</evidence>
<keyword evidence="6 8" id="KW-0675">Receptor</keyword>
<dbReference type="PANTHER" id="PTHR43134:SF7">
    <property type="entry name" value="CELL DIVISION PROTEIN FTSY HOMOLOG, CHLOROPLASTIC"/>
    <property type="match status" value="1"/>
</dbReference>
<comment type="subcellular location">
    <subcellularLocation>
        <location evidence="1">Membrane</location>
        <topology evidence="1">Peripheral membrane protein</topology>
    </subcellularLocation>
</comment>
<feature type="domain" description="SRP54-type proteins GTP-binding" evidence="7">
    <location>
        <begin position="340"/>
        <end position="353"/>
    </location>
</feature>
<dbReference type="InterPro" id="IPR027417">
    <property type="entry name" value="P-loop_NTPase"/>
</dbReference>
<dbReference type="PANTHER" id="PTHR43134">
    <property type="entry name" value="SIGNAL RECOGNITION PARTICLE RECEPTOR SUBUNIT ALPHA"/>
    <property type="match status" value="1"/>
</dbReference>
<dbReference type="InterPro" id="IPR004390">
    <property type="entry name" value="SR_rcpt_FtsY"/>
</dbReference>
<evidence type="ECO:0000256" key="4">
    <source>
        <dbReference type="ARBA" id="ARBA00023134"/>
    </source>
</evidence>
<evidence type="ECO:0000313" key="8">
    <source>
        <dbReference type="EMBL" id="JAC76902.1"/>
    </source>
</evidence>
<dbReference type="InterPro" id="IPR013822">
    <property type="entry name" value="Signal_recog_particl_SRP54_hlx"/>
</dbReference>
<organism evidence="8">
    <name type="scientific">Tetraselmis sp. GSL018</name>
    <dbReference type="NCBI Taxonomy" id="582737"/>
    <lineage>
        <taxon>Eukaryota</taxon>
        <taxon>Viridiplantae</taxon>
        <taxon>Chlorophyta</taxon>
        <taxon>core chlorophytes</taxon>
        <taxon>Chlorodendrophyceae</taxon>
        <taxon>Chlorodendrales</taxon>
        <taxon>Chlorodendraceae</taxon>
        <taxon>Tetraselmis</taxon>
    </lineage>
</organism>
<dbReference type="SMART" id="SM00962">
    <property type="entry name" value="SRP54"/>
    <property type="match status" value="1"/>
</dbReference>
<dbReference type="NCBIfam" id="TIGR00064">
    <property type="entry name" value="ftsY"/>
    <property type="match status" value="1"/>
</dbReference>